<dbReference type="Proteomes" id="UP001178461">
    <property type="component" value="Chromosome 5"/>
</dbReference>
<sequence length="66" mass="7084">MNWVPACPTFSGAKRERKTGSFSADFTAAPTSCCRCSSPCHAKRLAGASEIFLPVPDQFPLPDIIP</sequence>
<organism evidence="1 2">
    <name type="scientific">Podarcis lilfordi</name>
    <name type="common">Lilford's wall lizard</name>
    <dbReference type="NCBI Taxonomy" id="74358"/>
    <lineage>
        <taxon>Eukaryota</taxon>
        <taxon>Metazoa</taxon>
        <taxon>Chordata</taxon>
        <taxon>Craniata</taxon>
        <taxon>Vertebrata</taxon>
        <taxon>Euteleostomi</taxon>
        <taxon>Lepidosauria</taxon>
        <taxon>Squamata</taxon>
        <taxon>Bifurcata</taxon>
        <taxon>Unidentata</taxon>
        <taxon>Episquamata</taxon>
        <taxon>Laterata</taxon>
        <taxon>Lacertibaenia</taxon>
        <taxon>Lacertidae</taxon>
        <taxon>Podarcis</taxon>
    </lineage>
</organism>
<gene>
    <name evidence="1" type="ORF">PODLI_1B034107</name>
</gene>
<proteinExistence type="predicted"/>
<reference evidence="1" key="1">
    <citation type="submission" date="2022-12" db="EMBL/GenBank/DDBJ databases">
        <authorList>
            <person name="Alioto T."/>
            <person name="Alioto T."/>
            <person name="Gomez Garrido J."/>
        </authorList>
    </citation>
    <scope>NUCLEOTIDE SEQUENCE</scope>
</reference>
<name>A0AA35KES4_9SAUR</name>
<evidence type="ECO:0000313" key="1">
    <source>
        <dbReference type="EMBL" id="CAI5776134.1"/>
    </source>
</evidence>
<dbReference type="EMBL" id="OX395130">
    <property type="protein sequence ID" value="CAI5776134.1"/>
    <property type="molecule type" value="Genomic_DNA"/>
</dbReference>
<accession>A0AA35KES4</accession>
<keyword evidence="2" id="KW-1185">Reference proteome</keyword>
<evidence type="ECO:0000313" key="2">
    <source>
        <dbReference type="Proteomes" id="UP001178461"/>
    </source>
</evidence>
<dbReference type="AlphaFoldDB" id="A0AA35KES4"/>
<protein>
    <submittedName>
        <fullName evidence="1">Uncharacterized protein</fullName>
    </submittedName>
</protein>